<organism evidence="4 5">
    <name type="scientific">Corynebacterium guangdongense</name>
    <dbReference type="NCBI Taxonomy" id="1783348"/>
    <lineage>
        <taxon>Bacteria</taxon>
        <taxon>Bacillati</taxon>
        <taxon>Actinomycetota</taxon>
        <taxon>Actinomycetes</taxon>
        <taxon>Mycobacteriales</taxon>
        <taxon>Corynebacteriaceae</taxon>
        <taxon>Corynebacterium</taxon>
    </lineage>
</organism>
<evidence type="ECO:0000313" key="4">
    <source>
        <dbReference type="EMBL" id="MDR7328957.1"/>
    </source>
</evidence>
<feature type="domain" description="DUF4185" evidence="3">
    <location>
        <begin position="82"/>
        <end position="382"/>
    </location>
</feature>
<feature type="region of interest" description="Disordered" evidence="1">
    <location>
        <begin position="27"/>
        <end position="57"/>
    </location>
</feature>
<comment type="caution">
    <text evidence="4">The sequence shown here is derived from an EMBL/GenBank/DDBJ whole genome shotgun (WGS) entry which is preliminary data.</text>
</comment>
<reference evidence="4" key="1">
    <citation type="submission" date="2023-07" db="EMBL/GenBank/DDBJ databases">
        <title>Sequencing the genomes of 1000 actinobacteria strains.</title>
        <authorList>
            <person name="Klenk H.-P."/>
        </authorList>
    </citation>
    <scope>NUCLEOTIDE SEQUENCE</scope>
    <source>
        <strain evidence="4">DSM 107476</strain>
    </source>
</reference>
<evidence type="ECO:0000259" key="3">
    <source>
        <dbReference type="Pfam" id="PF13810"/>
    </source>
</evidence>
<proteinExistence type="predicted"/>
<dbReference type="InterPro" id="IPR036278">
    <property type="entry name" value="Sialidase_sf"/>
</dbReference>
<sequence>MTTSTRRLTAVAVALTLLAATTAGASAQSSSSGSSMSSMSSGSSGGSRDTPAETDVPWAESVTEGLQVRLIGDVLGPGLSDHVGFLSGDLGIMASVGPGEEFLMIFGDSFRGKNLTGEWLSPVGVVARLDDDGRIEILRPLNDDEIVEQLINYRHNDRGLTLLPSDIINLGGTLYMQGMWNEGVGNVLRTEIWKSTDQGATWRSTNDVKSASYLQGMGQLITWELGPDGYVYIMSTSFQRDDPVFLARALPTSLGDRDTWQYYTVESDTWSSKATPILDTAMEAGEMSLRYIDGHWVLAMFNEATMAIEVRISKEIARDWDQITPANVVVSGFGGWGEQQSPENFTQLYGGYIVPGSTIDNLDLVVSQWNTTDNSRYMSTQFNVKGLDTFFGIDTAAPGAFTPMTAEPGLGDQSVIETSETTVDPGVEERLTEELLMEDVTALTVIPLGDAL</sequence>
<dbReference type="SUPFAM" id="SSF50939">
    <property type="entry name" value="Sialidases"/>
    <property type="match status" value="1"/>
</dbReference>
<gene>
    <name evidence="4" type="ORF">J2S39_000633</name>
</gene>
<feature type="chain" id="PRO_5046314621" description="DUF4185 domain-containing protein" evidence="2">
    <location>
        <begin position="26"/>
        <end position="452"/>
    </location>
</feature>
<name>A0ABU1ZVJ6_9CORY</name>
<protein>
    <recommendedName>
        <fullName evidence="3">DUF4185 domain-containing protein</fullName>
    </recommendedName>
</protein>
<dbReference type="Proteomes" id="UP001180840">
    <property type="component" value="Unassembled WGS sequence"/>
</dbReference>
<dbReference type="InterPro" id="IPR025442">
    <property type="entry name" value="DUF4185"/>
</dbReference>
<keyword evidence="5" id="KW-1185">Reference proteome</keyword>
<keyword evidence="2" id="KW-0732">Signal</keyword>
<evidence type="ECO:0000256" key="2">
    <source>
        <dbReference type="SAM" id="SignalP"/>
    </source>
</evidence>
<evidence type="ECO:0000313" key="5">
    <source>
        <dbReference type="Proteomes" id="UP001180840"/>
    </source>
</evidence>
<accession>A0ABU1ZVJ6</accession>
<evidence type="ECO:0000256" key="1">
    <source>
        <dbReference type="SAM" id="MobiDB-lite"/>
    </source>
</evidence>
<feature type="compositionally biased region" description="Low complexity" evidence="1">
    <location>
        <begin position="27"/>
        <end position="42"/>
    </location>
</feature>
<dbReference type="RefSeq" id="WP_290197942.1">
    <property type="nucleotide sequence ID" value="NZ_CP047654.1"/>
</dbReference>
<dbReference type="Pfam" id="PF13810">
    <property type="entry name" value="DUF4185"/>
    <property type="match status" value="1"/>
</dbReference>
<feature type="signal peptide" evidence="2">
    <location>
        <begin position="1"/>
        <end position="25"/>
    </location>
</feature>
<dbReference type="EMBL" id="JAVDXZ010000001">
    <property type="protein sequence ID" value="MDR7328957.1"/>
    <property type="molecule type" value="Genomic_DNA"/>
</dbReference>